<organism evidence="1 2">
    <name type="scientific">Caballeronia calidae</name>
    <dbReference type="NCBI Taxonomy" id="1777139"/>
    <lineage>
        <taxon>Bacteria</taxon>
        <taxon>Pseudomonadati</taxon>
        <taxon>Pseudomonadota</taxon>
        <taxon>Betaproteobacteria</taxon>
        <taxon>Burkholderiales</taxon>
        <taxon>Burkholderiaceae</taxon>
        <taxon>Caballeronia</taxon>
    </lineage>
</organism>
<evidence type="ECO:0000313" key="2">
    <source>
        <dbReference type="Proteomes" id="UP000071859"/>
    </source>
</evidence>
<dbReference type="AlphaFoldDB" id="A0A158DVA5"/>
<protein>
    <submittedName>
        <fullName evidence="1">Uncharacterized protein</fullName>
    </submittedName>
</protein>
<keyword evidence="2" id="KW-1185">Reference proteome</keyword>
<dbReference type="Proteomes" id="UP000071859">
    <property type="component" value="Unassembled WGS sequence"/>
</dbReference>
<proteinExistence type="predicted"/>
<dbReference type="EMBL" id="FCOX02000037">
    <property type="protein sequence ID" value="SAK98463.1"/>
    <property type="molecule type" value="Genomic_DNA"/>
</dbReference>
<comment type="caution">
    <text evidence="1">The sequence shown here is derived from an EMBL/GenBank/DDBJ whole genome shotgun (WGS) entry which is preliminary data.</text>
</comment>
<gene>
    <name evidence="1" type="ORF">AWB78_05670</name>
</gene>
<accession>A0A158DVA5</accession>
<sequence length="43" mass="4784">MLLDDDAQLSLFDVPRAFHRCVSSKLPSLGTLEVHRFGGLILD</sequence>
<reference evidence="1" key="1">
    <citation type="submission" date="2016-01" db="EMBL/GenBank/DDBJ databases">
        <authorList>
            <person name="Peeters C."/>
        </authorList>
    </citation>
    <scope>NUCLEOTIDE SEQUENCE</scope>
    <source>
        <strain evidence="1">LMG 29321</strain>
    </source>
</reference>
<name>A0A158DVA5_9BURK</name>
<evidence type="ECO:0000313" key="1">
    <source>
        <dbReference type="EMBL" id="SAK98463.1"/>
    </source>
</evidence>